<evidence type="ECO:0000256" key="1">
    <source>
        <dbReference type="ARBA" id="ARBA00004613"/>
    </source>
</evidence>
<dbReference type="OrthoDB" id="8875908at2759"/>
<comment type="similarity">
    <text evidence="2">Belongs to the fibroblast growth factor-binding protein family.</text>
</comment>
<evidence type="ECO:0000313" key="11">
    <source>
        <dbReference type="RefSeq" id="XP_017330313.1"/>
    </source>
</evidence>
<sequence>MAHLKSIILILICICIMPHVLQVSAQAKKAKGRQKQHSLSPKSKIPARNHQKSGSKDPNGALFKGRITNKDGTRCTWAATESSVEDDGTFILSITCKKGTEKSLHCEYTAKPKLCPEYTSNTDAFWKQIGRSLKNQKKLCHDSKALLKAKICRKAPRDAHFALKTTPKVNPTPMKKNKPCPDLTNRQKLAEEYCSNAWSSVCTFFFAMVETEDC</sequence>
<proteinExistence type="inferred from homology"/>
<evidence type="ECO:0000256" key="4">
    <source>
        <dbReference type="ARBA" id="ARBA00022729"/>
    </source>
</evidence>
<evidence type="ECO:0000256" key="7">
    <source>
        <dbReference type="SAM" id="MobiDB-lite"/>
    </source>
</evidence>
<reference evidence="9" key="1">
    <citation type="journal article" date="2016" name="Nat. Commun.">
        <title>The channel catfish genome sequence provides insights into the evolution of scale formation in teleosts.</title>
        <authorList>
            <person name="Liu Z."/>
            <person name="Liu S."/>
            <person name="Yao J."/>
            <person name="Bao L."/>
            <person name="Zhang J."/>
            <person name="Li Y."/>
            <person name="Jiang C."/>
            <person name="Sun L."/>
            <person name="Wang R."/>
            <person name="Zhang Y."/>
            <person name="Zhou T."/>
            <person name="Zeng Q."/>
            <person name="Fu Q."/>
            <person name="Gao S."/>
            <person name="Li N."/>
            <person name="Koren S."/>
            <person name="Jiang Y."/>
            <person name="Zimin A."/>
            <person name="Xu P."/>
            <person name="Phillippy A.M."/>
            <person name="Geng X."/>
            <person name="Song L."/>
            <person name="Sun F."/>
            <person name="Li C."/>
            <person name="Wang X."/>
            <person name="Chen A."/>
            <person name="Jin Y."/>
            <person name="Yuan Z."/>
            <person name="Yang Y."/>
            <person name="Tan S."/>
            <person name="Peatman E."/>
            <person name="Lu J."/>
            <person name="Qin Z."/>
            <person name="Dunham R."/>
            <person name="Li Z."/>
            <person name="Sonstegard T."/>
            <person name="Feng J."/>
            <person name="Danzmann R.G."/>
            <person name="Schroeder S."/>
            <person name="Scheffler B."/>
            <person name="Duke M.V."/>
            <person name="Ballard L."/>
            <person name="Kucuktas H."/>
            <person name="Kaltenboeck L."/>
            <person name="Liu H."/>
            <person name="Armbruster J."/>
            <person name="Xie Y."/>
            <person name="Kirby M.L."/>
            <person name="Tian Y."/>
            <person name="Flanagan M.E."/>
            <person name="Mu W."/>
            <person name="Waldbieser G.C."/>
        </authorList>
    </citation>
    <scope>NUCLEOTIDE SEQUENCE [LARGE SCALE GENOMIC DNA]</scope>
    <source>
        <strain evidence="9">SDA103</strain>
    </source>
</reference>
<evidence type="ECO:0000256" key="6">
    <source>
        <dbReference type="ARBA" id="ARBA00023183"/>
    </source>
</evidence>
<dbReference type="PANTHER" id="PTHR15258:SF2">
    <property type="entry name" value="FIBROBLAST GROWTH FACTOR-BINDING PROTEIN 1"/>
    <property type="match status" value="1"/>
</dbReference>
<evidence type="ECO:0000256" key="8">
    <source>
        <dbReference type="SAM" id="SignalP"/>
    </source>
</evidence>
<dbReference type="CTD" id="799002"/>
<keyword evidence="5" id="KW-1015">Disulfide bond</keyword>
<organism evidence="9 11">
    <name type="scientific">Ictalurus punctatus</name>
    <name type="common">Channel catfish</name>
    <name type="synonym">Silurus punctatus</name>
    <dbReference type="NCBI Taxonomy" id="7998"/>
    <lineage>
        <taxon>Eukaryota</taxon>
        <taxon>Metazoa</taxon>
        <taxon>Chordata</taxon>
        <taxon>Craniata</taxon>
        <taxon>Vertebrata</taxon>
        <taxon>Euteleostomi</taxon>
        <taxon>Actinopterygii</taxon>
        <taxon>Neopterygii</taxon>
        <taxon>Teleostei</taxon>
        <taxon>Ostariophysi</taxon>
        <taxon>Siluriformes</taxon>
        <taxon>Ictaluridae</taxon>
        <taxon>Ictalurus</taxon>
    </lineage>
</organism>
<reference evidence="10 11" key="2">
    <citation type="submission" date="2025-04" db="UniProtKB">
        <authorList>
            <consortium name="RefSeq"/>
        </authorList>
    </citation>
    <scope>IDENTIFICATION</scope>
    <source>
        <tissue evidence="10 11">Blood</tissue>
    </source>
</reference>
<dbReference type="GO" id="GO:0005576">
    <property type="term" value="C:extracellular region"/>
    <property type="evidence" value="ECO:0007669"/>
    <property type="project" value="UniProtKB-SubCell"/>
</dbReference>
<feature type="chain" id="PRO_5013510469" evidence="8">
    <location>
        <begin position="23"/>
        <end position="214"/>
    </location>
</feature>
<dbReference type="InterPro" id="IPR010510">
    <property type="entry name" value="FGF1-bd"/>
</dbReference>
<dbReference type="RefSeq" id="XP_017330312.1">
    <property type="nucleotide sequence ID" value="XM_017474823.3"/>
</dbReference>
<name>A0A2D0RIG9_ICTPU</name>
<dbReference type="AlphaFoldDB" id="A0A2D0RIG9"/>
<evidence type="ECO:0000256" key="3">
    <source>
        <dbReference type="ARBA" id="ARBA00022525"/>
    </source>
</evidence>
<keyword evidence="4 8" id="KW-0732">Signal</keyword>
<comment type="subcellular location">
    <subcellularLocation>
        <location evidence="1">Secreted</location>
    </subcellularLocation>
</comment>
<dbReference type="GO" id="GO:0007267">
    <property type="term" value="P:cell-cell signaling"/>
    <property type="evidence" value="ECO:0007669"/>
    <property type="project" value="TreeGrafter"/>
</dbReference>
<accession>A0A2D0RIG9</accession>
<dbReference type="KEGG" id="ipu:108269182"/>
<evidence type="ECO:0000313" key="9">
    <source>
        <dbReference type="Proteomes" id="UP000221080"/>
    </source>
</evidence>
<evidence type="ECO:0000313" key="10">
    <source>
        <dbReference type="RefSeq" id="XP_017330312.1"/>
    </source>
</evidence>
<protein>
    <submittedName>
        <fullName evidence="10 11">Fibroblast growth factor-binding protein 1</fullName>
    </submittedName>
</protein>
<gene>
    <name evidence="10 11" type="primary">fgfbp1a</name>
</gene>
<dbReference type="RefSeq" id="XP_017330313.1">
    <property type="nucleotide sequence ID" value="XM_017474824.3"/>
</dbReference>
<evidence type="ECO:0000256" key="2">
    <source>
        <dbReference type="ARBA" id="ARBA00008326"/>
    </source>
</evidence>
<feature type="signal peptide" evidence="8">
    <location>
        <begin position="1"/>
        <end position="22"/>
    </location>
</feature>
<keyword evidence="9" id="KW-1185">Reference proteome</keyword>
<feature type="region of interest" description="Disordered" evidence="7">
    <location>
        <begin position="31"/>
        <end position="66"/>
    </location>
</feature>
<evidence type="ECO:0000256" key="5">
    <source>
        <dbReference type="ARBA" id="ARBA00023157"/>
    </source>
</evidence>
<dbReference type="GO" id="GO:0019838">
    <property type="term" value="F:growth factor binding"/>
    <property type="evidence" value="ECO:0007669"/>
    <property type="project" value="UniProtKB-KW"/>
</dbReference>
<keyword evidence="6" id="KW-0340">Growth factor binding</keyword>
<dbReference type="PANTHER" id="PTHR15258">
    <property type="entry name" value="FGF BINDING PROTEIN-RELATED"/>
    <property type="match status" value="1"/>
</dbReference>
<dbReference type="Proteomes" id="UP000221080">
    <property type="component" value="Chromosome 8"/>
</dbReference>
<dbReference type="GeneID" id="108269182"/>
<dbReference type="Pfam" id="PF06473">
    <property type="entry name" value="FGF-BP1"/>
    <property type="match status" value="1"/>
</dbReference>
<keyword evidence="3" id="KW-0964">Secreted</keyword>